<dbReference type="GO" id="GO:0016020">
    <property type="term" value="C:membrane"/>
    <property type="evidence" value="ECO:0007669"/>
    <property type="project" value="InterPro"/>
</dbReference>
<keyword evidence="4" id="KW-0997">Cell inner membrane</keyword>
<evidence type="ECO:0000256" key="1">
    <source>
        <dbReference type="ARBA" id="ARBA00022448"/>
    </source>
</evidence>
<dbReference type="PATRIC" id="fig|1122180.6.peg.2806"/>
<keyword evidence="5" id="KW-0547">Nucleotide-binding</keyword>
<evidence type="ECO:0000256" key="5">
    <source>
        <dbReference type="ARBA" id="ARBA00022741"/>
    </source>
</evidence>
<name>A0A017HBM4_9RHOB</name>
<dbReference type="GO" id="GO:0015098">
    <property type="term" value="F:molybdate ion transmembrane transporter activity"/>
    <property type="evidence" value="ECO:0007669"/>
    <property type="project" value="InterPro"/>
</dbReference>
<dbReference type="InterPro" id="IPR004606">
    <property type="entry name" value="Mop_domain"/>
</dbReference>
<evidence type="ECO:0000256" key="9">
    <source>
        <dbReference type="PROSITE-ProRule" id="PRU01213"/>
    </source>
</evidence>
<gene>
    <name evidence="12" type="ORF">Lokhon_02826</name>
</gene>
<evidence type="ECO:0000313" key="13">
    <source>
        <dbReference type="Proteomes" id="UP000025047"/>
    </source>
</evidence>
<dbReference type="InterPro" id="IPR005116">
    <property type="entry name" value="Transp-assoc_OB_typ1"/>
</dbReference>
<evidence type="ECO:0000259" key="10">
    <source>
        <dbReference type="PROSITE" id="PS50893"/>
    </source>
</evidence>
<keyword evidence="1" id="KW-0813">Transport</keyword>
<dbReference type="HOGENOM" id="CLU_000604_1_1_5"/>
<keyword evidence="8" id="KW-0472">Membrane</keyword>
<evidence type="ECO:0000256" key="3">
    <source>
        <dbReference type="ARBA" id="ARBA00022505"/>
    </source>
</evidence>
<keyword evidence="7" id="KW-1278">Translocase</keyword>
<evidence type="ECO:0000256" key="6">
    <source>
        <dbReference type="ARBA" id="ARBA00022840"/>
    </source>
</evidence>
<dbReference type="PANTHER" id="PTHR43514:SF4">
    <property type="entry name" value="ABC TRANSPORTER I FAMILY MEMBER 10"/>
    <property type="match status" value="1"/>
</dbReference>
<dbReference type="eggNOG" id="COG4148">
    <property type="taxonomic scope" value="Bacteria"/>
</dbReference>
<dbReference type="PANTHER" id="PTHR43514">
    <property type="entry name" value="ABC TRANSPORTER I FAMILY MEMBER 10"/>
    <property type="match status" value="1"/>
</dbReference>
<dbReference type="SUPFAM" id="SSF50331">
    <property type="entry name" value="MOP-like"/>
    <property type="match status" value="1"/>
</dbReference>
<dbReference type="EMBL" id="APGJ01000007">
    <property type="protein sequence ID" value="EYD71179.1"/>
    <property type="molecule type" value="Genomic_DNA"/>
</dbReference>
<comment type="caution">
    <text evidence="12">The sequence shown here is derived from an EMBL/GenBank/DDBJ whole genome shotgun (WGS) entry which is preliminary data.</text>
</comment>
<dbReference type="GO" id="GO:0016887">
    <property type="term" value="F:ATP hydrolysis activity"/>
    <property type="evidence" value="ECO:0007669"/>
    <property type="project" value="InterPro"/>
</dbReference>
<dbReference type="RefSeq" id="WP_017927271.1">
    <property type="nucleotide sequence ID" value="NZ_KB822995.1"/>
</dbReference>
<accession>A0A017HBM4</accession>
<evidence type="ECO:0000256" key="4">
    <source>
        <dbReference type="ARBA" id="ARBA00022519"/>
    </source>
</evidence>
<proteinExistence type="predicted"/>
<feature type="domain" description="ABC transporter" evidence="10">
    <location>
        <begin position="1"/>
        <end position="224"/>
    </location>
</feature>
<dbReference type="PROSITE" id="PS51866">
    <property type="entry name" value="MOP"/>
    <property type="match status" value="1"/>
</dbReference>
<keyword evidence="13" id="KW-1185">Reference proteome</keyword>
<organism evidence="12 13">
    <name type="scientific">Limimaricola hongkongensis DSM 17492</name>
    <dbReference type="NCBI Taxonomy" id="1122180"/>
    <lineage>
        <taxon>Bacteria</taxon>
        <taxon>Pseudomonadati</taxon>
        <taxon>Pseudomonadota</taxon>
        <taxon>Alphaproteobacteria</taxon>
        <taxon>Rhodobacterales</taxon>
        <taxon>Paracoccaceae</taxon>
        <taxon>Limimaricola</taxon>
    </lineage>
</organism>
<dbReference type="InterPro" id="IPR027417">
    <property type="entry name" value="P-loop_NTPase"/>
</dbReference>
<dbReference type="OrthoDB" id="9802264at2"/>
<dbReference type="Gene3D" id="3.40.50.300">
    <property type="entry name" value="P-loop containing nucleotide triphosphate hydrolases"/>
    <property type="match status" value="1"/>
</dbReference>
<dbReference type="Gene3D" id="2.40.50.100">
    <property type="match status" value="1"/>
</dbReference>
<dbReference type="GO" id="GO:0005524">
    <property type="term" value="F:ATP binding"/>
    <property type="evidence" value="ECO:0007669"/>
    <property type="project" value="UniProtKB-KW"/>
</dbReference>
<keyword evidence="2" id="KW-1003">Cell membrane</keyword>
<dbReference type="PROSITE" id="PS50893">
    <property type="entry name" value="ABC_TRANSPORTER_2"/>
    <property type="match status" value="1"/>
</dbReference>
<sequence length="354" mass="37210">MIAVAAKKRLGAFDLDAAFEAPPGVTALFGKSGSGKTSLINAVAGLMRPDAGRIEIDGAVLFDSSARIDVPVHRRRVGYVFQDARLFPHMNVAKNLAYGGRHDRDRVIDLLGLDGLLDRRPAALSGGERQRVAIGRALMSDPRILLMDEPLSALDAERKSEILPWLERLRDEAGLPILYVSHAASEVARLATTVVVMEAGGVKRAGAVAEVLSDPAAVGMIGAQEAGAVVRARIAGLDRIDGLTELALAGGRIVLPGRLGGIGTHLRLRISAQDVILSRDKPQGLSALNILSAKVTAIDEGPEGVAVGLLCGADRLLARVTRRSARALRLEPGQQVWAIVKASAVAPDDVSGAT</sequence>
<dbReference type="InterPro" id="IPR050334">
    <property type="entry name" value="Molybdenum_import_ModC"/>
</dbReference>
<dbReference type="NCBIfam" id="TIGR02142">
    <property type="entry name" value="modC_ABC"/>
    <property type="match status" value="1"/>
</dbReference>
<evidence type="ECO:0000313" key="12">
    <source>
        <dbReference type="EMBL" id="EYD71179.1"/>
    </source>
</evidence>
<dbReference type="SMART" id="SM00382">
    <property type="entry name" value="AAA"/>
    <property type="match status" value="1"/>
</dbReference>
<dbReference type="Pfam" id="PF03459">
    <property type="entry name" value="TOBE"/>
    <property type="match status" value="1"/>
</dbReference>
<dbReference type="InterPro" id="IPR017871">
    <property type="entry name" value="ABC_transporter-like_CS"/>
</dbReference>
<dbReference type="Proteomes" id="UP000025047">
    <property type="component" value="Unassembled WGS sequence"/>
</dbReference>
<dbReference type="STRING" id="1122180.Lokhon_02826"/>
<evidence type="ECO:0000259" key="11">
    <source>
        <dbReference type="PROSITE" id="PS51866"/>
    </source>
</evidence>
<evidence type="ECO:0000256" key="7">
    <source>
        <dbReference type="ARBA" id="ARBA00022967"/>
    </source>
</evidence>
<dbReference type="SUPFAM" id="SSF52540">
    <property type="entry name" value="P-loop containing nucleoside triphosphate hydrolases"/>
    <property type="match status" value="1"/>
</dbReference>
<dbReference type="Pfam" id="PF00005">
    <property type="entry name" value="ABC_tran"/>
    <property type="match status" value="1"/>
</dbReference>
<keyword evidence="6 12" id="KW-0067">ATP-binding</keyword>
<dbReference type="PROSITE" id="PS00211">
    <property type="entry name" value="ABC_TRANSPORTER_1"/>
    <property type="match status" value="1"/>
</dbReference>
<dbReference type="InterPro" id="IPR011868">
    <property type="entry name" value="ModC_ABC_ATP-bd"/>
</dbReference>
<protein>
    <submittedName>
        <fullName evidence="12">Molybdenum transport ATP-binding protein ModC</fullName>
    </submittedName>
</protein>
<dbReference type="AlphaFoldDB" id="A0A017HBM4"/>
<dbReference type="InterPro" id="IPR008995">
    <property type="entry name" value="Mo/tungstate-bd_C_term_dom"/>
</dbReference>
<dbReference type="InterPro" id="IPR003593">
    <property type="entry name" value="AAA+_ATPase"/>
</dbReference>
<evidence type="ECO:0000256" key="8">
    <source>
        <dbReference type="ARBA" id="ARBA00023136"/>
    </source>
</evidence>
<dbReference type="GO" id="GO:0140359">
    <property type="term" value="F:ABC-type transporter activity"/>
    <property type="evidence" value="ECO:0007669"/>
    <property type="project" value="InterPro"/>
</dbReference>
<keyword evidence="3 9" id="KW-0500">Molybdenum</keyword>
<evidence type="ECO:0000256" key="2">
    <source>
        <dbReference type="ARBA" id="ARBA00022475"/>
    </source>
</evidence>
<feature type="domain" description="Mop" evidence="11">
    <location>
        <begin position="284"/>
        <end position="349"/>
    </location>
</feature>
<dbReference type="InterPro" id="IPR003439">
    <property type="entry name" value="ABC_transporter-like_ATP-bd"/>
</dbReference>
<reference evidence="12 13" key="1">
    <citation type="submission" date="2013-03" db="EMBL/GenBank/DDBJ databases">
        <authorList>
            <person name="Fiebig A."/>
            <person name="Goeker M."/>
            <person name="Klenk H.-P.P."/>
        </authorList>
    </citation>
    <scope>NUCLEOTIDE SEQUENCE [LARGE SCALE GENOMIC DNA]</scope>
    <source>
        <strain evidence="12 13">DSM 17492</strain>
    </source>
</reference>